<dbReference type="RefSeq" id="WP_128210490.1">
    <property type="nucleotide sequence ID" value="NZ_JBHRSO010000026.1"/>
</dbReference>
<comment type="caution">
    <text evidence="1">The sequence shown here is derived from an EMBL/GenBank/DDBJ whole genome shotgun (WGS) entry which is preliminary data.</text>
</comment>
<name>A0A443J7J2_9RHOB</name>
<accession>A0A443J7J2</accession>
<proteinExistence type="predicted"/>
<reference evidence="1 2" key="1">
    <citation type="submission" date="2019-01" db="EMBL/GenBank/DDBJ databases">
        <title>Sinorhodobacter populi sp. nov. isolated from the symptomatic bark tissue of Populus euramericana canker.</title>
        <authorList>
            <person name="Xu G."/>
        </authorList>
    </citation>
    <scope>NUCLEOTIDE SEQUENCE [LARGE SCALE GENOMIC DNA]</scope>
    <source>
        <strain evidence="1 2">SK2B-1</strain>
    </source>
</reference>
<sequence>MSWNPQTLAAAMALSHVFPRPEIFGDGIDVQGDRHAMFLAIVADYLDAGVESGCIPSLTVIEVKETGCVIDITIRVASIINADAA</sequence>
<evidence type="ECO:0000313" key="2">
    <source>
        <dbReference type="Proteomes" id="UP000284476"/>
    </source>
</evidence>
<protein>
    <submittedName>
        <fullName evidence="1">Uncharacterized protein</fullName>
    </submittedName>
</protein>
<gene>
    <name evidence="1" type="ORF">D2T30_21655</name>
</gene>
<dbReference type="Proteomes" id="UP000284476">
    <property type="component" value="Unassembled WGS sequence"/>
</dbReference>
<organism evidence="1 2">
    <name type="scientific">Paenirhodobacter populi</name>
    <dbReference type="NCBI Taxonomy" id="2306993"/>
    <lineage>
        <taxon>Bacteria</taxon>
        <taxon>Pseudomonadati</taxon>
        <taxon>Pseudomonadota</taxon>
        <taxon>Alphaproteobacteria</taxon>
        <taxon>Rhodobacterales</taxon>
        <taxon>Rhodobacter group</taxon>
        <taxon>Paenirhodobacter</taxon>
    </lineage>
</organism>
<dbReference type="AlphaFoldDB" id="A0A443J7J2"/>
<evidence type="ECO:0000313" key="1">
    <source>
        <dbReference type="EMBL" id="RWR16461.1"/>
    </source>
</evidence>
<dbReference type="EMBL" id="SAUZ01000043">
    <property type="protein sequence ID" value="RWR16461.1"/>
    <property type="molecule type" value="Genomic_DNA"/>
</dbReference>